<evidence type="ECO:0000313" key="3">
    <source>
        <dbReference type="Proteomes" id="UP000464718"/>
    </source>
</evidence>
<dbReference type="EMBL" id="CP034300">
    <property type="protein sequence ID" value="QHH12898.1"/>
    <property type="molecule type" value="Genomic_DNA"/>
</dbReference>
<dbReference type="Proteomes" id="UP000464718">
    <property type="component" value="Plasmid pvpsd2016-1"/>
</dbReference>
<evidence type="ECO:0000256" key="1">
    <source>
        <dbReference type="SAM" id="SignalP"/>
    </source>
</evidence>
<dbReference type="AlphaFoldDB" id="A0AAX1FZ17"/>
<gene>
    <name evidence="2" type="ORF">EHC69_26800</name>
</gene>
<reference evidence="2 3" key="1">
    <citation type="submission" date="2018-12" db="EMBL/GenBank/DDBJ databases">
        <title>Genomic insights into the evolutionary origins and pathogenicity of five Vibrio parahaemolyticus strains isolated from the shrimp with acute hepatopancreatic necrosis disease (AHPND).</title>
        <authorList>
            <person name="Yang Q."/>
            <person name="Dong X."/>
            <person name="Xie G."/>
            <person name="Fu S."/>
            <person name="Zou P."/>
            <person name="Sun J."/>
            <person name="Wang Y."/>
            <person name="Huang J."/>
        </authorList>
    </citation>
    <scope>NUCLEOTIDE SEQUENCE [LARGE SCALE GENOMIC DNA]</scope>
    <source>
        <strain evidence="2 3">20160303005-1</strain>
        <plasmid evidence="3">pvpsd2016-1</plasmid>
    </source>
</reference>
<name>A0AAX1FZ17_VIBPH</name>
<protein>
    <recommendedName>
        <fullName evidence="4">Lipoprotein</fullName>
    </recommendedName>
</protein>
<keyword evidence="1" id="KW-0732">Signal</keyword>
<proteinExistence type="predicted"/>
<sequence>MKLLFLMLIIPFVCSCYAKEQIDLAISDNETIATLYPEFDMIFSENFSDTNNETLVKLRSKTDSNTFSIYKISILLSKTGERRIYIFSPYSCKSSSSYTTSYIKTDKRNISYMVFCSKGQLIMTPRSNHGTRYLIDLLNKEETVTLYFPERQVTFDAFGFSSAWLGFGGNAL</sequence>
<feature type="signal peptide" evidence="1">
    <location>
        <begin position="1"/>
        <end position="18"/>
    </location>
</feature>
<geneLocation type="plasmid" evidence="3">
    <name>pvpsd2016-1</name>
</geneLocation>
<organism evidence="2 3">
    <name type="scientific">Vibrio parahaemolyticus</name>
    <dbReference type="NCBI Taxonomy" id="670"/>
    <lineage>
        <taxon>Bacteria</taxon>
        <taxon>Pseudomonadati</taxon>
        <taxon>Pseudomonadota</taxon>
        <taxon>Gammaproteobacteria</taxon>
        <taxon>Vibrionales</taxon>
        <taxon>Vibrionaceae</taxon>
        <taxon>Vibrio</taxon>
    </lineage>
</organism>
<dbReference type="PROSITE" id="PS51257">
    <property type="entry name" value="PROKAR_LIPOPROTEIN"/>
    <property type="match status" value="1"/>
</dbReference>
<evidence type="ECO:0008006" key="4">
    <source>
        <dbReference type="Google" id="ProtNLM"/>
    </source>
</evidence>
<evidence type="ECO:0000313" key="2">
    <source>
        <dbReference type="EMBL" id="QHH12898.1"/>
    </source>
</evidence>
<keyword evidence="2" id="KW-0614">Plasmid</keyword>
<accession>A0AAX1FZ17</accession>
<feature type="chain" id="PRO_5044004649" description="Lipoprotein" evidence="1">
    <location>
        <begin position="19"/>
        <end position="172"/>
    </location>
</feature>
<dbReference type="RefSeq" id="WP_025789150.1">
    <property type="nucleotide sequence ID" value="NZ_CP033143.1"/>
</dbReference>